<feature type="domain" description="Glycoside hydrolase family 38 N-terminal" evidence="1">
    <location>
        <begin position="2"/>
        <end position="195"/>
    </location>
</feature>
<protein>
    <recommendedName>
        <fullName evidence="1">Glycoside hydrolase family 38 N-terminal domain-containing protein</fullName>
    </recommendedName>
</protein>
<reference evidence="2" key="1">
    <citation type="journal article" date="2014" name="Front. Microbiol.">
        <title>High frequency of phylogenetically diverse reductive dehalogenase-homologous genes in deep subseafloor sedimentary metagenomes.</title>
        <authorList>
            <person name="Kawai M."/>
            <person name="Futagami T."/>
            <person name="Toyoda A."/>
            <person name="Takaki Y."/>
            <person name="Nishi S."/>
            <person name="Hori S."/>
            <person name="Arai W."/>
            <person name="Tsubouchi T."/>
            <person name="Morono Y."/>
            <person name="Uchiyama I."/>
            <person name="Ito T."/>
            <person name="Fujiyama A."/>
            <person name="Inagaki F."/>
            <person name="Takami H."/>
        </authorList>
    </citation>
    <scope>NUCLEOTIDE SEQUENCE</scope>
    <source>
        <strain evidence="2">Expedition CK06-06</strain>
    </source>
</reference>
<dbReference type="GO" id="GO:0006013">
    <property type="term" value="P:mannose metabolic process"/>
    <property type="evidence" value="ECO:0007669"/>
    <property type="project" value="InterPro"/>
</dbReference>
<dbReference type="InterPro" id="IPR011330">
    <property type="entry name" value="Glyco_hydro/deAcase_b/a-brl"/>
</dbReference>
<evidence type="ECO:0000259" key="1">
    <source>
        <dbReference type="Pfam" id="PF01074"/>
    </source>
</evidence>
<dbReference type="PANTHER" id="PTHR46017">
    <property type="entry name" value="ALPHA-MANNOSIDASE 2C1"/>
    <property type="match status" value="1"/>
</dbReference>
<dbReference type="EMBL" id="BARU01002078">
    <property type="protein sequence ID" value="GAH23924.1"/>
    <property type="molecule type" value="Genomic_DNA"/>
</dbReference>
<dbReference type="SUPFAM" id="SSF88713">
    <property type="entry name" value="Glycoside hydrolase/deacetylase"/>
    <property type="match status" value="1"/>
</dbReference>
<dbReference type="SUPFAM" id="SSF109604">
    <property type="entry name" value="HD-domain/PDEase-like"/>
    <property type="match status" value="1"/>
</dbReference>
<organism evidence="2">
    <name type="scientific">marine sediment metagenome</name>
    <dbReference type="NCBI Taxonomy" id="412755"/>
    <lineage>
        <taxon>unclassified sequences</taxon>
        <taxon>metagenomes</taxon>
        <taxon>ecological metagenomes</taxon>
    </lineage>
</organism>
<dbReference type="GO" id="GO:0009313">
    <property type="term" value="P:oligosaccharide catabolic process"/>
    <property type="evidence" value="ECO:0007669"/>
    <property type="project" value="TreeGrafter"/>
</dbReference>
<dbReference type="PANTHER" id="PTHR46017:SF1">
    <property type="entry name" value="ALPHA-MANNOSIDASE 2C1"/>
    <property type="match status" value="1"/>
</dbReference>
<comment type="caution">
    <text evidence="2">The sequence shown here is derived from an EMBL/GenBank/DDBJ whole genome shotgun (WGS) entry which is preliminary data.</text>
</comment>
<dbReference type="Gene3D" id="3.20.110.10">
    <property type="entry name" value="Glycoside hydrolase 38, N terminal domain"/>
    <property type="match status" value="1"/>
</dbReference>
<feature type="non-terminal residue" evidence="2">
    <location>
        <position position="1"/>
    </location>
</feature>
<dbReference type="InterPro" id="IPR027291">
    <property type="entry name" value="Glyco_hydro_38_N_sf"/>
</dbReference>
<dbReference type="GO" id="GO:0004559">
    <property type="term" value="F:alpha-mannosidase activity"/>
    <property type="evidence" value="ECO:0007669"/>
    <property type="project" value="InterPro"/>
</dbReference>
<dbReference type="Pfam" id="PF01074">
    <property type="entry name" value="Glyco_hydro_38N"/>
    <property type="match status" value="1"/>
</dbReference>
<name>X1F3G8_9ZZZZ</name>
<dbReference type="InterPro" id="IPR000602">
    <property type="entry name" value="Glyco_hydro_38_N"/>
</dbReference>
<gene>
    <name evidence="2" type="ORF">S03H2_05067</name>
</gene>
<evidence type="ECO:0000313" key="2">
    <source>
        <dbReference type="EMBL" id="GAH23924.1"/>
    </source>
</evidence>
<accession>X1F3G8</accession>
<sequence length="317" mass="37019">SYVEPDCMMPSGESFVRQRLYGMRFFRENFDILPKVEWFLDSFGYNRGLPQILTKSGAKYFWTTKLTWNLQTTFPFVNFWWQGPDGSKILTGHFNMGDGTLGSWKKFGIGHHLLADNGQKSWNYKNNYDDLINHVKEEYCPHVGYFFGWGDGGHGPTHKEVAIANELAKLPMFKWSRVENFFEELNTFSERFPIWDDELYLENHRGCFSNHSDVKEIIKSHMFYATPSDHLESILFHDADTLDFLGTIGITRLLAIVGIEDWTPDLKSAIKLIQKFYNELPSKLITLEAKKICEKRKSEMEDFLENLSQQTDNFNQL</sequence>
<dbReference type="Gene3D" id="1.10.3210.50">
    <property type="match status" value="1"/>
</dbReference>
<dbReference type="AlphaFoldDB" id="X1F3G8"/>
<proteinExistence type="predicted"/>